<keyword evidence="2 6" id="KW-0238">DNA-binding</keyword>
<reference evidence="6 7" key="1">
    <citation type="submission" date="2017-02" db="EMBL/GenBank/DDBJ databases">
        <authorList>
            <person name="Peterson S.W."/>
        </authorList>
    </citation>
    <scope>NUCLEOTIDE SEQUENCE [LARGE SCALE GENOMIC DNA]</scope>
    <source>
        <strain evidence="6 7">DSM 25262</strain>
    </source>
</reference>
<dbReference type="STRING" id="688867.SAMN05660236_3921"/>
<dbReference type="InterPro" id="IPR058245">
    <property type="entry name" value="NreC/VraR/RcsB-like_REC"/>
</dbReference>
<proteinExistence type="predicted"/>
<accession>A0A1T5LZK1</accession>
<dbReference type="Gene3D" id="3.40.50.2300">
    <property type="match status" value="1"/>
</dbReference>
<dbReference type="PANTHER" id="PTHR43214">
    <property type="entry name" value="TWO-COMPONENT RESPONSE REGULATOR"/>
    <property type="match status" value="1"/>
</dbReference>
<dbReference type="RefSeq" id="WP_079688496.1">
    <property type="nucleotide sequence ID" value="NZ_FUZU01000003.1"/>
</dbReference>
<dbReference type="PRINTS" id="PR00038">
    <property type="entry name" value="HTHLUXR"/>
</dbReference>
<name>A0A1T5LZK1_9BACT</name>
<evidence type="ECO:0000313" key="6">
    <source>
        <dbReference type="EMBL" id="SKC81305.1"/>
    </source>
</evidence>
<dbReference type="Pfam" id="PF00072">
    <property type="entry name" value="Response_reg"/>
    <property type="match status" value="1"/>
</dbReference>
<evidence type="ECO:0000313" key="7">
    <source>
        <dbReference type="Proteomes" id="UP000190961"/>
    </source>
</evidence>
<dbReference type="OrthoDB" id="9797341at2"/>
<evidence type="ECO:0000256" key="3">
    <source>
        <dbReference type="PROSITE-ProRule" id="PRU00169"/>
    </source>
</evidence>
<feature type="modified residue" description="4-aspartylphosphate" evidence="3">
    <location>
        <position position="56"/>
    </location>
</feature>
<keyword evidence="7" id="KW-1185">Reference proteome</keyword>
<gene>
    <name evidence="6" type="ORF">SAMN05660236_3921</name>
</gene>
<dbReference type="InterPro" id="IPR000792">
    <property type="entry name" value="Tscrpt_reg_LuxR_C"/>
</dbReference>
<evidence type="ECO:0000256" key="2">
    <source>
        <dbReference type="ARBA" id="ARBA00023125"/>
    </source>
</evidence>
<evidence type="ECO:0000259" key="5">
    <source>
        <dbReference type="PROSITE" id="PS50110"/>
    </source>
</evidence>
<dbReference type="EMBL" id="FUZU01000003">
    <property type="protein sequence ID" value="SKC81305.1"/>
    <property type="molecule type" value="Genomic_DNA"/>
</dbReference>
<dbReference type="Pfam" id="PF00196">
    <property type="entry name" value="GerE"/>
    <property type="match status" value="1"/>
</dbReference>
<dbReference type="InterPro" id="IPR016032">
    <property type="entry name" value="Sig_transdc_resp-reg_C-effctor"/>
</dbReference>
<dbReference type="SMART" id="SM00421">
    <property type="entry name" value="HTH_LUXR"/>
    <property type="match status" value="1"/>
</dbReference>
<evidence type="ECO:0000256" key="1">
    <source>
        <dbReference type="ARBA" id="ARBA00022553"/>
    </source>
</evidence>
<dbReference type="PROSITE" id="PS00622">
    <property type="entry name" value="HTH_LUXR_1"/>
    <property type="match status" value="1"/>
</dbReference>
<dbReference type="InterPro" id="IPR011006">
    <property type="entry name" value="CheY-like_superfamily"/>
</dbReference>
<protein>
    <submittedName>
        <fullName evidence="6">DNA-binding response regulator, NarL/FixJ family, contains REC and HTH domains</fullName>
    </submittedName>
</protein>
<dbReference type="PROSITE" id="PS50110">
    <property type="entry name" value="RESPONSE_REGULATORY"/>
    <property type="match status" value="1"/>
</dbReference>
<organism evidence="6 7">
    <name type="scientific">Ohtaekwangia koreensis</name>
    <dbReference type="NCBI Taxonomy" id="688867"/>
    <lineage>
        <taxon>Bacteria</taxon>
        <taxon>Pseudomonadati</taxon>
        <taxon>Bacteroidota</taxon>
        <taxon>Cytophagia</taxon>
        <taxon>Cytophagales</taxon>
        <taxon>Fulvivirgaceae</taxon>
        <taxon>Ohtaekwangia</taxon>
    </lineage>
</organism>
<dbReference type="SUPFAM" id="SSF52172">
    <property type="entry name" value="CheY-like"/>
    <property type="match status" value="1"/>
</dbReference>
<dbReference type="SMART" id="SM00448">
    <property type="entry name" value="REC"/>
    <property type="match status" value="1"/>
</dbReference>
<keyword evidence="1 3" id="KW-0597">Phosphoprotein</keyword>
<sequence length="212" mass="23896">MQTIRVSIYEDNTKLRDLLELLIGKTEGFAVAGSHPDCRSVVSEIETDRPDVVIMDIDMPERSGIEGVRLIKEKHAEIRVLMHTVFDDDDKLFRCLSNGADGYLLKKDSSAQLVQAIKEVFEGGAPMSPGIAHRVLNAFRETIPAPKNEYRISEREQQVLELLSRGFSYRMIALEILISPETVKKHLKNIYQKLHVQCGPEAVAKAIRAKII</sequence>
<feature type="domain" description="Response regulatory" evidence="5">
    <location>
        <begin position="5"/>
        <end position="121"/>
    </location>
</feature>
<dbReference type="GO" id="GO:0006355">
    <property type="term" value="P:regulation of DNA-templated transcription"/>
    <property type="evidence" value="ECO:0007669"/>
    <property type="project" value="InterPro"/>
</dbReference>
<evidence type="ECO:0000259" key="4">
    <source>
        <dbReference type="PROSITE" id="PS50043"/>
    </source>
</evidence>
<dbReference type="AlphaFoldDB" id="A0A1T5LZK1"/>
<dbReference type="CDD" id="cd06170">
    <property type="entry name" value="LuxR_C_like"/>
    <property type="match status" value="1"/>
</dbReference>
<dbReference type="GO" id="GO:0003677">
    <property type="term" value="F:DNA binding"/>
    <property type="evidence" value="ECO:0007669"/>
    <property type="project" value="UniProtKB-KW"/>
</dbReference>
<dbReference type="GO" id="GO:0000160">
    <property type="term" value="P:phosphorelay signal transduction system"/>
    <property type="evidence" value="ECO:0007669"/>
    <property type="project" value="InterPro"/>
</dbReference>
<dbReference type="Proteomes" id="UP000190961">
    <property type="component" value="Unassembled WGS sequence"/>
</dbReference>
<dbReference type="SUPFAM" id="SSF46894">
    <property type="entry name" value="C-terminal effector domain of the bipartite response regulators"/>
    <property type="match status" value="1"/>
</dbReference>
<dbReference type="CDD" id="cd17535">
    <property type="entry name" value="REC_NarL-like"/>
    <property type="match status" value="1"/>
</dbReference>
<feature type="domain" description="HTH luxR-type" evidence="4">
    <location>
        <begin position="145"/>
        <end position="210"/>
    </location>
</feature>
<dbReference type="PROSITE" id="PS50043">
    <property type="entry name" value="HTH_LUXR_2"/>
    <property type="match status" value="1"/>
</dbReference>
<dbReference type="InterPro" id="IPR039420">
    <property type="entry name" value="WalR-like"/>
</dbReference>
<dbReference type="InterPro" id="IPR001789">
    <property type="entry name" value="Sig_transdc_resp-reg_receiver"/>
</dbReference>